<sequence length="90" mass="10314">MTDQVYSYPYSNRRIDFTKKETIDLDAFRKAIRDTINTRVGADLVHEVLIDQVNFPVQGRNPRQRHSPSPRRTPDGNGTDQDIEGTLTTP</sequence>
<evidence type="ECO:0000256" key="1">
    <source>
        <dbReference type="SAM" id="MobiDB-lite"/>
    </source>
</evidence>
<dbReference type="EMBL" id="VLKT01000011">
    <property type="protein sequence ID" value="TWI38803.1"/>
    <property type="molecule type" value="Genomic_DNA"/>
</dbReference>
<reference evidence="2 3" key="1">
    <citation type="journal article" date="2015" name="Stand. Genomic Sci.">
        <title>Genomic Encyclopedia of Bacterial and Archaeal Type Strains, Phase III: the genomes of soil and plant-associated and newly described type strains.</title>
        <authorList>
            <person name="Whitman W.B."/>
            <person name="Woyke T."/>
            <person name="Klenk H.P."/>
            <person name="Zhou Y."/>
            <person name="Lilburn T.G."/>
            <person name="Beck B.J."/>
            <person name="De Vos P."/>
            <person name="Vandamme P."/>
            <person name="Eisen J.A."/>
            <person name="Garrity G."/>
            <person name="Hugenholtz P."/>
            <person name="Kyrpides N.C."/>
        </authorList>
    </citation>
    <scope>NUCLEOTIDE SEQUENCE [LARGE SCALE GENOMIC DNA]</scope>
    <source>
        <strain evidence="2 3">CGMCC 1.2546</strain>
    </source>
</reference>
<comment type="caution">
    <text evidence="2">The sequence shown here is derived from an EMBL/GenBank/DDBJ whole genome shotgun (WGS) entry which is preliminary data.</text>
</comment>
<keyword evidence="3" id="KW-1185">Reference proteome</keyword>
<feature type="region of interest" description="Disordered" evidence="1">
    <location>
        <begin position="55"/>
        <end position="90"/>
    </location>
</feature>
<feature type="compositionally biased region" description="Polar residues" evidence="1">
    <location>
        <begin position="76"/>
        <end position="90"/>
    </location>
</feature>
<protein>
    <submittedName>
        <fullName evidence="2">Uncharacterized protein</fullName>
    </submittedName>
</protein>
<name>A0A562P399_9HYPH</name>
<dbReference type="RefSeq" id="WP_407660282.1">
    <property type="nucleotide sequence ID" value="NZ_BSPF01000075.1"/>
</dbReference>
<dbReference type="Proteomes" id="UP000317122">
    <property type="component" value="Unassembled WGS sequence"/>
</dbReference>
<organism evidence="2 3">
    <name type="scientific">Mesorhizobium tianshanense</name>
    <dbReference type="NCBI Taxonomy" id="39844"/>
    <lineage>
        <taxon>Bacteria</taxon>
        <taxon>Pseudomonadati</taxon>
        <taxon>Pseudomonadota</taxon>
        <taxon>Alphaproteobacteria</taxon>
        <taxon>Hyphomicrobiales</taxon>
        <taxon>Phyllobacteriaceae</taxon>
        <taxon>Mesorhizobium</taxon>
    </lineage>
</organism>
<evidence type="ECO:0000313" key="3">
    <source>
        <dbReference type="Proteomes" id="UP000317122"/>
    </source>
</evidence>
<accession>A0A562P399</accession>
<proteinExistence type="predicted"/>
<evidence type="ECO:0000313" key="2">
    <source>
        <dbReference type="EMBL" id="TWI38803.1"/>
    </source>
</evidence>
<dbReference type="AlphaFoldDB" id="A0A562P399"/>
<gene>
    <name evidence="2" type="ORF">IQ26_02225</name>
</gene>